<sequence length="238" mass="26547">MKKLILFISFALLSVVMYGQAGNQTFAISAGAMFPLGDLGNNNLADSSSGAAANGIHIQVSYDYQISHYFGLGVDVEVCSAKYSMKKVSKYYENMESDTQREYFSTNGWTLGGIYVRYYLHLPLGKKVSWDIAPLVGAMATYSPKYTITSTSIIPPGPNPSHTYYRQRSKAFSFAYGMETKINFRASHHGFFIEGRILNSKTNFKHVVGTGYNGKPYDKGIKMNLMYITASLGYTYYL</sequence>
<gene>
    <name evidence="1" type="ORF">MNBD_BACTEROID07-499</name>
</gene>
<organism evidence="1">
    <name type="scientific">hydrothermal vent metagenome</name>
    <dbReference type="NCBI Taxonomy" id="652676"/>
    <lineage>
        <taxon>unclassified sequences</taxon>
        <taxon>metagenomes</taxon>
        <taxon>ecological metagenomes</taxon>
    </lineage>
</organism>
<evidence type="ECO:0008006" key="2">
    <source>
        <dbReference type="Google" id="ProtNLM"/>
    </source>
</evidence>
<accession>A0A3B0UTS2</accession>
<protein>
    <recommendedName>
        <fullName evidence="2">Outer membrane protein beta-barrel domain-containing protein</fullName>
    </recommendedName>
</protein>
<proteinExistence type="predicted"/>
<name>A0A3B0UTS2_9ZZZZ</name>
<dbReference type="EMBL" id="UOET01000190">
    <property type="protein sequence ID" value="VAW28069.1"/>
    <property type="molecule type" value="Genomic_DNA"/>
</dbReference>
<reference evidence="1" key="1">
    <citation type="submission" date="2018-06" db="EMBL/GenBank/DDBJ databases">
        <authorList>
            <person name="Zhirakovskaya E."/>
        </authorList>
    </citation>
    <scope>NUCLEOTIDE SEQUENCE</scope>
</reference>
<dbReference type="AlphaFoldDB" id="A0A3B0UTS2"/>
<evidence type="ECO:0000313" key="1">
    <source>
        <dbReference type="EMBL" id="VAW28069.1"/>
    </source>
</evidence>